<sequence>MKGYNLQGHIFKSVEVQNETDCDVKCYLESDCISFNVVTSPTDGTITCELSNSDHETHPEDLRRQFGAVYQPIKNACLGNLCPPHSTCQNGYTDKGYRCKENTMTTTRASQNFKAPETTQVFGSIEPPHTTRTFGNTQAPQNTQDTLTTQTPGTTQAPQTTQDPLTTQTPVTTQARQTTQEPLNTQTPVTAQTPQTTQEPLNTQMPVTTQAPQSVQSPEIQLTLYNGQNKTIFCPVSIYGHAIIKWLYNSGKKDLPDGVVPDGVNSLRITSVNKSHEGTFTCVRQTSSSNFGSAVHIVLQVIYPETCSRVKANISDASDWYVIDPDGPGGKASFQAYCNMTDKEGAGVTVISHDTENRTHVDGCDPHGCYERYVTYTGVLLTQLEALTDVSARCEQYISYECLNSRLLEGGKAWWVSRDGRKMDYWGGTTKKRQCGCALTDSCAHRDKKCNCDYRDKTWHEDSGFLTEKAFLPVSELRFGDTGKDGSEGYHTLGKLKCYGISTSHIINDLHIHEICDGVTVISHDTENRTHVDGCDPQGCYERYVTYTGVLLIQLEALIDVSAR</sequence>
<feature type="compositionally biased region" description="Polar residues" evidence="2">
    <location>
        <begin position="130"/>
        <end position="139"/>
    </location>
</feature>
<protein>
    <submittedName>
        <fullName evidence="6">Uncharacterized protein</fullName>
    </submittedName>
</protein>
<name>A0ABN8P7W0_9CNID</name>
<feature type="domain" description="Ig-like" evidence="3">
    <location>
        <begin position="212"/>
        <end position="298"/>
    </location>
</feature>
<proteinExistence type="predicted"/>
<dbReference type="PROSITE" id="PS50835">
    <property type="entry name" value="IG_LIKE"/>
    <property type="match status" value="1"/>
</dbReference>
<dbReference type="Gene3D" id="2.60.40.10">
    <property type="entry name" value="Immunoglobulins"/>
    <property type="match status" value="1"/>
</dbReference>
<dbReference type="InterPro" id="IPR013783">
    <property type="entry name" value="Ig-like_fold"/>
</dbReference>
<evidence type="ECO:0000256" key="1">
    <source>
        <dbReference type="ARBA" id="ARBA00022737"/>
    </source>
</evidence>
<keyword evidence="7" id="KW-1185">Reference proteome</keyword>
<dbReference type="InterPro" id="IPR003599">
    <property type="entry name" value="Ig_sub"/>
</dbReference>
<gene>
    <name evidence="6" type="ORF">PLOB_00038014</name>
</gene>
<feature type="region of interest" description="Disordered" evidence="2">
    <location>
        <begin position="122"/>
        <end position="198"/>
    </location>
</feature>
<dbReference type="InterPro" id="IPR007110">
    <property type="entry name" value="Ig-like_dom"/>
</dbReference>
<accession>A0ABN8P7W0</accession>
<dbReference type="InterPro" id="IPR003609">
    <property type="entry name" value="Pan_app"/>
</dbReference>
<feature type="domain" description="Apple" evidence="4">
    <location>
        <begin position="1"/>
        <end position="77"/>
    </location>
</feature>
<dbReference type="PROSITE" id="PS51406">
    <property type="entry name" value="FIBRINOGEN_C_2"/>
    <property type="match status" value="1"/>
</dbReference>
<feature type="compositionally biased region" description="Low complexity" evidence="2">
    <location>
        <begin position="140"/>
        <end position="198"/>
    </location>
</feature>
<dbReference type="Pfam" id="PF00047">
    <property type="entry name" value="ig"/>
    <property type="match status" value="1"/>
</dbReference>
<dbReference type="Proteomes" id="UP001159405">
    <property type="component" value="Unassembled WGS sequence"/>
</dbReference>
<comment type="caution">
    <text evidence="6">The sequence shown here is derived from an EMBL/GenBank/DDBJ whole genome shotgun (WGS) entry which is preliminary data.</text>
</comment>
<dbReference type="InterPro" id="IPR002181">
    <property type="entry name" value="Fibrinogen_a/b/g_C_dom"/>
</dbReference>
<dbReference type="Pfam" id="PF10511">
    <property type="entry name" value="Cementoin"/>
    <property type="match status" value="2"/>
</dbReference>
<dbReference type="SUPFAM" id="SSF56496">
    <property type="entry name" value="Fibrinogen C-terminal domain-like"/>
    <property type="match status" value="1"/>
</dbReference>
<reference evidence="6 7" key="1">
    <citation type="submission" date="2022-05" db="EMBL/GenBank/DDBJ databases">
        <authorList>
            <consortium name="Genoscope - CEA"/>
            <person name="William W."/>
        </authorList>
    </citation>
    <scope>NUCLEOTIDE SEQUENCE [LARGE SCALE GENOMIC DNA]</scope>
</reference>
<dbReference type="PROSITE" id="PS50948">
    <property type="entry name" value="PAN"/>
    <property type="match status" value="1"/>
</dbReference>
<dbReference type="InterPro" id="IPR019541">
    <property type="entry name" value="Trappin_transglut-bd_rpt"/>
</dbReference>
<evidence type="ECO:0000259" key="4">
    <source>
        <dbReference type="PROSITE" id="PS50948"/>
    </source>
</evidence>
<evidence type="ECO:0000256" key="2">
    <source>
        <dbReference type="SAM" id="MobiDB-lite"/>
    </source>
</evidence>
<dbReference type="SMART" id="SM00409">
    <property type="entry name" value="IG"/>
    <property type="match status" value="1"/>
</dbReference>
<dbReference type="Pfam" id="PF00024">
    <property type="entry name" value="PAN_1"/>
    <property type="match status" value="1"/>
</dbReference>
<dbReference type="Gene3D" id="2.60.120.1000">
    <property type="match status" value="1"/>
</dbReference>
<dbReference type="SUPFAM" id="SSF48726">
    <property type="entry name" value="Immunoglobulin"/>
    <property type="match status" value="1"/>
</dbReference>
<evidence type="ECO:0000259" key="5">
    <source>
        <dbReference type="PROSITE" id="PS51406"/>
    </source>
</evidence>
<keyword evidence="1" id="KW-0677">Repeat</keyword>
<evidence type="ECO:0000259" key="3">
    <source>
        <dbReference type="PROSITE" id="PS50835"/>
    </source>
</evidence>
<dbReference type="InterPro" id="IPR036179">
    <property type="entry name" value="Ig-like_dom_sf"/>
</dbReference>
<dbReference type="InterPro" id="IPR013151">
    <property type="entry name" value="Immunoglobulin_dom"/>
</dbReference>
<dbReference type="InterPro" id="IPR036056">
    <property type="entry name" value="Fibrinogen-like_C"/>
</dbReference>
<evidence type="ECO:0000313" key="7">
    <source>
        <dbReference type="Proteomes" id="UP001159405"/>
    </source>
</evidence>
<dbReference type="EMBL" id="CALNXK010000056">
    <property type="protein sequence ID" value="CAH3135662.1"/>
    <property type="molecule type" value="Genomic_DNA"/>
</dbReference>
<organism evidence="6 7">
    <name type="scientific">Porites lobata</name>
    <dbReference type="NCBI Taxonomy" id="104759"/>
    <lineage>
        <taxon>Eukaryota</taxon>
        <taxon>Metazoa</taxon>
        <taxon>Cnidaria</taxon>
        <taxon>Anthozoa</taxon>
        <taxon>Hexacorallia</taxon>
        <taxon>Scleractinia</taxon>
        <taxon>Fungiina</taxon>
        <taxon>Poritidae</taxon>
        <taxon>Porites</taxon>
    </lineage>
</organism>
<feature type="domain" description="Fibrinogen C-terminal" evidence="5">
    <location>
        <begin position="298"/>
        <end position="353"/>
    </location>
</feature>
<evidence type="ECO:0000313" key="6">
    <source>
        <dbReference type="EMBL" id="CAH3135662.1"/>
    </source>
</evidence>